<feature type="domain" description="Novel STAND NTPase 5" evidence="2">
    <location>
        <begin position="238"/>
        <end position="366"/>
    </location>
</feature>
<dbReference type="Pfam" id="PF13374">
    <property type="entry name" value="TPR_10"/>
    <property type="match status" value="4"/>
</dbReference>
<dbReference type="SUPFAM" id="SSF52540">
    <property type="entry name" value="P-loop containing nucleoside triphosphate hydrolases"/>
    <property type="match status" value="1"/>
</dbReference>
<sequence length="1219" mass="133208">MQAERVLRVTGVVAGSGYLIAPRLVLTSAHVVGASETNAAVSRPGIAGRFTGTVVWRGTPGGRDDAALVLLDDPAWKPEQTRPVAWGRLVTDRPGTKCQTWGLPDFAQRNGSAAETAQHTGRINPGSGTVHNRYVVELDDHPPAALGGSPWKGISGAGVFCGRLLTGVIAADPAHRSHAALSAVPAYVLLARPEFRAAVEQHAGSSGLRWEPVELGGLMDQQSPLRYSAPLGSPSSLLQARRAVVPFRSGREQLLAELQAWTAEPGVGVWLLHGPGGQGKTRLAHYFGERLATERWSVLWLDPAQLDGEKLQVLGEVKTPLLVILDYAESRPGQIEALFEAVASATADRQVKMLLLARTVGDWWTSIAAESVSAEDITERVHTTRLAPLDSTRAEREATFEAAVTAFAGTLPFLPETDAHDWERVAAGVLESSRRDLGKGTTVLGVQMQALADLLDTAADLDSTGVGHSPEDRVLLHERRYWKKTMGTAGLTELGMPVLEDTVAATVVLGPATDRNLDLVIARIPDLADQPAITRRKVRAWLMSLYPGQVATAFGGLAPDRLAEYLVGQRILDPARPSIIEAFATSIRDPTRAEYFLTVCTRAAGHPTLTAIGEHLIRWCDRNRANLLPAAVAIATRVESPQPLLTAIERAVPVVDMKTLQYLYGRIPQHTQALAPTAIALLQPLVDRLRATTDADTSTLAWALSHLTYRLGRLGRREDSLAAAQETVQLCRALAEQRPSTFLPTLATSLDSLASSLDDLGRREDVLVVAEEAVRIRRALADQRPDAFLSDLAKSLNNLAMYLGDLGRREDGLAAAEEAVQIYRKVAERRPDASRPTLALCLNNLANRLGSLGRHGDALAAAEEADRHYRMLAEQNPDAFLPDFAMSSSNLGRRLGNLGRREEGLAAVEEGVRLYRVLADQRPDAFLPKLSTALLFLSDRLSDLGRREEGLAAAEEAIRIDRVLAEQYPDAFESELAKSLDTLIHRLADLDRHEDSLAARQEITLIYRKLAEHRPHLFLPDLASSLHNLAVRFRFLDRRQDALAAAEEAVRVQRVLADERAGLFLPALAACLESLARDLDAIERHEDGVAAIEEAAQLYQRLAEQHADTYQPLLADTLSDLAIRLRNLGRRNEALTTEEKAAKLYWKLDKKSLDTYLPSFAASMRNLAVDLDALGRRQDGRFAAAEAVRHYEKLAERDPRTYQSLLTRAQQLAAHLAEE</sequence>
<evidence type="ECO:0000259" key="2">
    <source>
        <dbReference type="Pfam" id="PF25199"/>
    </source>
</evidence>
<evidence type="ECO:0000259" key="1">
    <source>
        <dbReference type="Pfam" id="PF12862"/>
    </source>
</evidence>
<dbReference type="Proteomes" id="UP001595696">
    <property type="component" value="Unassembled WGS sequence"/>
</dbReference>
<protein>
    <submittedName>
        <fullName evidence="3">Tetratricopeptide repeat protein</fullName>
    </submittedName>
</protein>
<dbReference type="Gene3D" id="1.25.40.10">
    <property type="entry name" value="Tetratricopeptide repeat domain"/>
    <property type="match status" value="3"/>
</dbReference>
<dbReference type="PANTHER" id="PTHR19959">
    <property type="entry name" value="KINESIN LIGHT CHAIN"/>
    <property type="match status" value="1"/>
</dbReference>
<dbReference type="Pfam" id="PF12862">
    <property type="entry name" value="ANAPC5"/>
    <property type="match status" value="2"/>
</dbReference>
<feature type="domain" description="Anaphase-promoting complex subunit 5" evidence="1">
    <location>
        <begin position="929"/>
        <end position="962"/>
    </location>
</feature>
<dbReference type="InterPro" id="IPR027417">
    <property type="entry name" value="P-loop_NTPase"/>
</dbReference>
<dbReference type="Gene3D" id="3.40.50.300">
    <property type="entry name" value="P-loop containing nucleotide triphosphate hydrolases"/>
    <property type="match status" value="1"/>
</dbReference>
<dbReference type="PANTHER" id="PTHR19959:SF119">
    <property type="entry name" value="FUNGAL LIPASE-LIKE DOMAIN-CONTAINING PROTEIN"/>
    <property type="match status" value="1"/>
</dbReference>
<proteinExistence type="predicted"/>
<feature type="domain" description="Anaphase-promoting complex subunit 5" evidence="1">
    <location>
        <begin position="692"/>
        <end position="733"/>
    </location>
</feature>
<dbReference type="Pfam" id="PF25199">
    <property type="entry name" value="nSTAND_NTPase5"/>
    <property type="match status" value="1"/>
</dbReference>
<keyword evidence="4" id="KW-1185">Reference proteome</keyword>
<dbReference type="InterPro" id="IPR057574">
    <property type="entry name" value="nSTAND_NTPase5_dom"/>
</dbReference>
<dbReference type="InterPro" id="IPR011990">
    <property type="entry name" value="TPR-like_helical_dom_sf"/>
</dbReference>
<comment type="caution">
    <text evidence="3">The sequence shown here is derived from an EMBL/GenBank/DDBJ whole genome shotgun (WGS) entry which is preliminary data.</text>
</comment>
<dbReference type="SUPFAM" id="SSF50494">
    <property type="entry name" value="Trypsin-like serine proteases"/>
    <property type="match status" value="1"/>
</dbReference>
<gene>
    <name evidence="3" type="ORF">ACFO0B_30760</name>
</gene>
<name>A0ABV8E347_9NOCA</name>
<dbReference type="SUPFAM" id="SSF48452">
    <property type="entry name" value="TPR-like"/>
    <property type="match status" value="2"/>
</dbReference>
<accession>A0ABV8E347</accession>
<evidence type="ECO:0000313" key="4">
    <source>
        <dbReference type="Proteomes" id="UP001595696"/>
    </source>
</evidence>
<dbReference type="InterPro" id="IPR009003">
    <property type="entry name" value="Peptidase_S1_PA"/>
</dbReference>
<dbReference type="RefSeq" id="WP_378617035.1">
    <property type="nucleotide sequence ID" value="NZ_JBHSAX010000033.1"/>
</dbReference>
<organism evidence="3 4">
    <name type="scientific">Nocardia jiangsuensis</name>
    <dbReference type="NCBI Taxonomy" id="1691563"/>
    <lineage>
        <taxon>Bacteria</taxon>
        <taxon>Bacillati</taxon>
        <taxon>Actinomycetota</taxon>
        <taxon>Actinomycetes</taxon>
        <taxon>Mycobacteriales</taxon>
        <taxon>Nocardiaceae</taxon>
        <taxon>Nocardia</taxon>
    </lineage>
</organism>
<dbReference type="InterPro" id="IPR026000">
    <property type="entry name" value="Apc5_dom"/>
</dbReference>
<dbReference type="EMBL" id="JBHSAX010000033">
    <property type="protein sequence ID" value="MFC3966385.1"/>
    <property type="molecule type" value="Genomic_DNA"/>
</dbReference>
<reference evidence="4" key="1">
    <citation type="journal article" date="2019" name="Int. J. Syst. Evol. Microbiol.">
        <title>The Global Catalogue of Microorganisms (GCM) 10K type strain sequencing project: providing services to taxonomists for standard genome sequencing and annotation.</title>
        <authorList>
            <consortium name="The Broad Institute Genomics Platform"/>
            <consortium name="The Broad Institute Genome Sequencing Center for Infectious Disease"/>
            <person name="Wu L."/>
            <person name="Ma J."/>
        </authorList>
    </citation>
    <scope>NUCLEOTIDE SEQUENCE [LARGE SCALE GENOMIC DNA]</scope>
    <source>
        <strain evidence="4">CGMCC 4.7330</strain>
    </source>
</reference>
<evidence type="ECO:0000313" key="3">
    <source>
        <dbReference type="EMBL" id="MFC3966385.1"/>
    </source>
</evidence>